<evidence type="ECO:0000256" key="1">
    <source>
        <dbReference type="SAM" id="MobiDB-lite"/>
    </source>
</evidence>
<reference evidence="3" key="1">
    <citation type="submission" date="2021-01" db="EMBL/GenBank/DDBJ databases">
        <authorList>
            <person name="Corre E."/>
            <person name="Pelletier E."/>
            <person name="Niang G."/>
            <person name="Scheremetjew M."/>
            <person name="Finn R."/>
            <person name="Kale V."/>
            <person name="Holt S."/>
            <person name="Cochrane G."/>
            <person name="Meng A."/>
            <person name="Brown T."/>
            <person name="Cohen L."/>
        </authorList>
    </citation>
    <scope>NUCLEOTIDE SEQUENCE</scope>
    <source>
        <strain evidence="2">CCMP441</strain>
        <strain evidence="3">CCMP644</strain>
    </source>
</reference>
<sequence length="252" mass="28357">MADTLQMSVEYQIRHMKQDVEYMNNITQSTLQTLGDAANPDQLKQLDCIFRNLSGEMAKYEEAIRVSSALLRNARGSQAQIQAAIEKLVSELEDKDFASDKAKEAFKTNEEYKTFVEKHRSKESSIGAGMDIDDDLAVVNDGPSNGAQLKDPYSQLPLAKEQESGKYPIAMPCGHIYNWSMIMERKTQKNKTTWMLEKCCVGGCPAAKADWSRVDRTKLKECTKTKSAIQRRDRGLSQAQESEVDSTLIEDL</sequence>
<evidence type="ECO:0000313" key="3">
    <source>
        <dbReference type="EMBL" id="CAD8983146.1"/>
    </source>
</evidence>
<feature type="compositionally biased region" description="Acidic residues" evidence="1">
    <location>
        <begin position="242"/>
        <end position="252"/>
    </location>
</feature>
<proteinExistence type="predicted"/>
<feature type="region of interest" description="Disordered" evidence="1">
    <location>
        <begin position="230"/>
        <end position="252"/>
    </location>
</feature>
<name>A0A6U2FAS4_HEMAN</name>
<dbReference type="EMBL" id="HBFX01056771">
    <property type="protein sequence ID" value="CAD8983146.1"/>
    <property type="molecule type" value="Transcribed_RNA"/>
</dbReference>
<organism evidence="3">
    <name type="scientific">Hemiselmis andersenii</name>
    <name type="common">Cryptophyte alga</name>
    <dbReference type="NCBI Taxonomy" id="464988"/>
    <lineage>
        <taxon>Eukaryota</taxon>
        <taxon>Cryptophyceae</taxon>
        <taxon>Cryptomonadales</taxon>
        <taxon>Hemiselmidaceae</taxon>
        <taxon>Hemiselmis</taxon>
    </lineage>
</organism>
<protein>
    <submittedName>
        <fullName evidence="3">Uncharacterized protein</fullName>
    </submittedName>
</protein>
<dbReference type="AlphaFoldDB" id="A0A6U2FAS4"/>
<dbReference type="EMBL" id="HBFK01043153">
    <property type="protein sequence ID" value="CAD8759657.1"/>
    <property type="molecule type" value="Transcribed_RNA"/>
</dbReference>
<accession>A0A6U2FAS4</accession>
<gene>
    <name evidence="3" type="ORF">HAND00432_LOCUS34156</name>
    <name evidence="2" type="ORF">HAND1043_LOCUS26171</name>
</gene>
<evidence type="ECO:0000313" key="2">
    <source>
        <dbReference type="EMBL" id="CAD8759657.1"/>
    </source>
</evidence>